<protein>
    <submittedName>
        <fullName evidence="1">Uncharacterized protein</fullName>
    </submittedName>
</protein>
<dbReference type="EMBL" id="LAZR01000002">
    <property type="protein sequence ID" value="KKO11833.1"/>
    <property type="molecule type" value="Genomic_DNA"/>
</dbReference>
<name>A0A0F9WH75_9ZZZZ</name>
<comment type="caution">
    <text evidence="1">The sequence shown here is derived from an EMBL/GenBank/DDBJ whole genome shotgun (WGS) entry which is preliminary data.</text>
</comment>
<proteinExistence type="predicted"/>
<evidence type="ECO:0000313" key="1">
    <source>
        <dbReference type="EMBL" id="KKO11833.1"/>
    </source>
</evidence>
<reference evidence="1" key="1">
    <citation type="journal article" date="2015" name="Nature">
        <title>Complex archaea that bridge the gap between prokaryotes and eukaryotes.</title>
        <authorList>
            <person name="Spang A."/>
            <person name="Saw J.H."/>
            <person name="Jorgensen S.L."/>
            <person name="Zaremba-Niedzwiedzka K."/>
            <person name="Martijn J."/>
            <person name="Lind A.E."/>
            <person name="van Eijk R."/>
            <person name="Schleper C."/>
            <person name="Guy L."/>
            <person name="Ettema T.J."/>
        </authorList>
    </citation>
    <scope>NUCLEOTIDE SEQUENCE</scope>
</reference>
<accession>A0A0F9WH75</accession>
<organism evidence="1">
    <name type="scientific">marine sediment metagenome</name>
    <dbReference type="NCBI Taxonomy" id="412755"/>
    <lineage>
        <taxon>unclassified sequences</taxon>
        <taxon>metagenomes</taxon>
        <taxon>ecological metagenomes</taxon>
    </lineage>
</organism>
<dbReference type="AlphaFoldDB" id="A0A0F9WH75"/>
<gene>
    <name evidence="1" type="ORF">LCGC14_0013370</name>
</gene>
<sequence length="44" mass="5127">MLSFSAKFVFVHNYKVNTTMQMLGFCDENNWIDARLASLFASDY</sequence>